<sequence>MLHAETEFVTYSFLRDSKGLTHPIVTQITAHCSLMLNKKHESPGWPPGPGVRWNQLHVLAVPAVSALRLPPTEIPSIFRATKQEMELQSGRPAHQAKWAANLDQKLQENQERRAFPPFTPDFLVLRMLVLRMSDCPSPTLTAQPESKQLKRFEEKSGVFEQLHTKPVEVYSNHKDRESQGHQEAIIPVPELNTKTTIKGAYREQRTKIREWLGLGESAAEEKKDEQEADSGDDGRER</sequence>
<dbReference type="AlphaFoldDB" id="A0AA88DWU3"/>
<dbReference type="Proteomes" id="UP001187192">
    <property type="component" value="Unassembled WGS sequence"/>
</dbReference>
<accession>A0AA88DWU3</accession>
<name>A0AA88DWU3_FICCA</name>
<comment type="caution">
    <text evidence="2">The sequence shown here is derived from an EMBL/GenBank/DDBJ whole genome shotgun (WGS) entry which is preliminary data.</text>
</comment>
<keyword evidence="3" id="KW-1185">Reference proteome</keyword>
<dbReference type="EMBL" id="BTGU01000130">
    <property type="protein sequence ID" value="GMN62515.1"/>
    <property type="molecule type" value="Genomic_DNA"/>
</dbReference>
<organism evidence="2 3">
    <name type="scientific">Ficus carica</name>
    <name type="common">Common fig</name>
    <dbReference type="NCBI Taxonomy" id="3494"/>
    <lineage>
        <taxon>Eukaryota</taxon>
        <taxon>Viridiplantae</taxon>
        <taxon>Streptophyta</taxon>
        <taxon>Embryophyta</taxon>
        <taxon>Tracheophyta</taxon>
        <taxon>Spermatophyta</taxon>
        <taxon>Magnoliopsida</taxon>
        <taxon>eudicotyledons</taxon>
        <taxon>Gunneridae</taxon>
        <taxon>Pentapetalae</taxon>
        <taxon>rosids</taxon>
        <taxon>fabids</taxon>
        <taxon>Rosales</taxon>
        <taxon>Moraceae</taxon>
        <taxon>Ficeae</taxon>
        <taxon>Ficus</taxon>
    </lineage>
</organism>
<protein>
    <submittedName>
        <fullName evidence="2">Uncharacterized protein</fullName>
    </submittedName>
</protein>
<evidence type="ECO:0000256" key="1">
    <source>
        <dbReference type="SAM" id="MobiDB-lite"/>
    </source>
</evidence>
<feature type="region of interest" description="Disordered" evidence="1">
    <location>
        <begin position="212"/>
        <end position="237"/>
    </location>
</feature>
<gene>
    <name evidence="2" type="ORF">TIFTF001_031597</name>
</gene>
<proteinExistence type="predicted"/>
<evidence type="ECO:0000313" key="2">
    <source>
        <dbReference type="EMBL" id="GMN62515.1"/>
    </source>
</evidence>
<reference evidence="2" key="1">
    <citation type="submission" date="2023-07" db="EMBL/GenBank/DDBJ databases">
        <title>draft genome sequence of fig (Ficus carica).</title>
        <authorList>
            <person name="Takahashi T."/>
            <person name="Nishimura K."/>
        </authorList>
    </citation>
    <scope>NUCLEOTIDE SEQUENCE</scope>
</reference>
<evidence type="ECO:0000313" key="3">
    <source>
        <dbReference type="Proteomes" id="UP001187192"/>
    </source>
</evidence>